<dbReference type="AlphaFoldDB" id="A0A4R2JR10"/>
<dbReference type="PANTHER" id="PTHR43591:SF24">
    <property type="entry name" value="2-METHOXY-6-POLYPRENYL-1,4-BENZOQUINOL METHYLASE, MITOCHONDRIAL"/>
    <property type="match status" value="1"/>
</dbReference>
<dbReference type="SUPFAM" id="SSF53335">
    <property type="entry name" value="S-adenosyl-L-methionine-dependent methyltransferases"/>
    <property type="match status" value="1"/>
</dbReference>
<proteinExistence type="predicted"/>
<keyword evidence="2" id="KW-0830">Ubiquinone</keyword>
<sequence>MTSTRFDPARFKATQRANWNAMSAGWLTWREKFERGGTPVSERLLELGEVRPGHRVLDVGTGIGEPAVLLANTVGEHGRVTALDLSEEMVEIARARSAALGNVDVLRGDLESLDLPAGAFDALISRWGLMFAVDHRAAFAEAARVLVPGGRLAASVWGPPETAPMISRGFRVLAERLELPQPPPEEPSPYSMSDPAQVERELRAAGFAEVSVTGFDAPFWLTGTDEYVEFYRTCSPPGLLTMIEKRFGSKDDPDTWAAIAASVEPYRRPDGRIDLPSRTLLVRAVTPLS</sequence>
<accession>A0A4R2JR10</accession>
<dbReference type="Proteomes" id="UP000295680">
    <property type="component" value="Unassembled WGS sequence"/>
</dbReference>
<dbReference type="RefSeq" id="WP_132117708.1">
    <property type="nucleotide sequence ID" value="NZ_SLWS01000004.1"/>
</dbReference>
<dbReference type="OrthoDB" id="9795634at2"/>
<keyword evidence="2" id="KW-0808">Transferase</keyword>
<dbReference type="GO" id="GO:0008757">
    <property type="term" value="F:S-adenosylmethionine-dependent methyltransferase activity"/>
    <property type="evidence" value="ECO:0007669"/>
    <property type="project" value="InterPro"/>
</dbReference>
<reference evidence="2 3" key="1">
    <citation type="submission" date="2019-03" db="EMBL/GenBank/DDBJ databases">
        <title>Genomic Encyclopedia of Type Strains, Phase IV (KMG-IV): sequencing the most valuable type-strain genomes for metagenomic binning, comparative biology and taxonomic classification.</title>
        <authorList>
            <person name="Goeker M."/>
        </authorList>
    </citation>
    <scope>NUCLEOTIDE SEQUENCE [LARGE SCALE GENOMIC DNA]</scope>
    <source>
        <strain evidence="2 3">DSM 45934</strain>
    </source>
</reference>
<comment type="caution">
    <text evidence="2">The sequence shown here is derived from an EMBL/GenBank/DDBJ whole genome shotgun (WGS) entry which is preliminary data.</text>
</comment>
<dbReference type="Gene3D" id="3.40.50.150">
    <property type="entry name" value="Vaccinia Virus protein VP39"/>
    <property type="match status" value="1"/>
</dbReference>
<dbReference type="InterPro" id="IPR029063">
    <property type="entry name" value="SAM-dependent_MTases_sf"/>
</dbReference>
<dbReference type="CDD" id="cd02440">
    <property type="entry name" value="AdoMet_MTases"/>
    <property type="match status" value="1"/>
</dbReference>
<feature type="domain" description="Methyltransferase type 11" evidence="1">
    <location>
        <begin position="57"/>
        <end position="153"/>
    </location>
</feature>
<dbReference type="EMBL" id="SLWS01000004">
    <property type="protein sequence ID" value="TCO59646.1"/>
    <property type="molecule type" value="Genomic_DNA"/>
</dbReference>
<gene>
    <name evidence="2" type="ORF">EV192_104489</name>
</gene>
<dbReference type="GO" id="GO:0032259">
    <property type="term" value="P:methylation"/>
    <property type="evidence" value="ECO:0007669"/>
    <property type="project" value="UniProtKB-KW"/>
</dbReference>
<name>A0A4R2JR10_9PSEU</name>
<protein>
    <submittedName>
        <fullName evidence="2">Ubiquinone/menaquinone biosynthesis C-methylase UbiE</fullName>
    </submittedName>
</protein>
<keyword evidence="2" id="KW-0489">Methyltransferase</keyword>
<dbReference type="InterPro" id="IPR013216">
    <property type="entry name" value="Methyltransf_11"/>
</dbReference>
<evidence type="ECO:0000313" key="3">
    <source>
        <dbReference type="Proteomes" id="UP000295680"/>
    </source>
</evidence>
<organism evidence="2 3">
    <name type="scientific">Actinocrispum wychmicini</name>
    <dbReference type="NCBI Taxonomy" id="1213861"/>
    <lineage>
        <taxon>Bacteria</taxon>
        <taxon>Bacillati</taxon>
        <taxon>Actinomycetota</taxon>
        <taxon>Actinomycetes</taxon>
        <taxon>Pseudonocardiales</taxon>
        <taxon>Pseudonocardiaceae</taxon>
        <taxon>Actinocrispum</taxon>
    </lineage>
</organism>
<evidence type="ECO:0000313" key="2">
    <source>
        <dbReference type="EMBL" id="TCO59646.1"/>
    </source>
</evidence>
<evidence type="ECO:0000259" key="1">
    <source>
        <dbReference type="Pfam" id="PF08241"/>
    </source>
</evidence>
<dbReference type="Pfam" id="PF08241">
    <property type="entry name" value="Methyltransf_11"/>
    <property type="match status" value="1"/>
</dbReference>
<dbReference type="PANTHER" id="PTHR43591">
    <property type="entry name" value="METHYLTRANSFERASE"/>
    <property type="match status" value="1"/>
</dbReference>
<keyword evidence="3" id="KW-1185">Reference proteome</keyword>